<sequence>MNSFIQTVLLFFKVCTAVCCGCNTIDIHKEEVDRYWYPVKQEIELNYHKKKLKNICSNILDNKDNKNYEIVFEYNQIKIDIQQIIKDIDHLNIENIIQLKKNIIDYYKNNNSNKIDLQLY</sequence>
<organism evidence="1 2">
    <name type="scientific">Candidatus Phytoplasma rubi</name>
    <dbReference type="NCBI Taxonomy" id="399025"/>
    <lineage>
        <taxon>Bacteria</taxon>
        <taxon>Bacillati</taxon>
        <taxon>Mycoplasmatota</taxon>
        <taxon>Mollicutes</taxon>
        <taxon>Acholeplasmatales</taxon>
        <taxon>Acholeplasmataceae</taxon>
        <taxon>Candidatus Phytoplasma</taxon>
        <taxon>16SrV (Elm yellows group)</taxon>
    </lineage>
</organism>
<name>A0ABY7BS42_9MOLU</name>
<evidence type="ECO:0000313" key="2">
    <source>
        <dbReference type="Proteomes" id="UP001164727"/>
    </source>
</evidence>
<keyword evidence="2" id="KW-1185">Reference proteome</keyword>
<evidence type="ECO:0000313" key="1">
    <source>
        <dbReference type="EMBL" id="WAN63450.1"/>
    </source>
</evidence>
<gene>
    <name evidence="1" type="ORF">RS022_05950</name>
</gene>
<dbReference type="RefSeq" id="WP_268849659.1">
    <property type="nucleotide sequence ID" value="NZ_CP114006.1"/>
</dbReference>
<protein>
    <submittedName>
        <fullName evidence="1">Uncharacterized protein</fullName>
    </submittedName>
</protein>
<accession>A0ABY7BS42</accession>
<dbReference type="EMBL" id="CP114006">
    <property type="protein sequence ID" value="WAN63450.1"/>
    <property type="molecule type" value="Genomic_DNA"/>
</dbReference>
<reference evidence="1 2" key="1">
    <citation type="journal article" date="2023" name="Microbiol. Resour. Announc.">
        <title>Complete Genome of 'Candidatus Phytoplasma rubi' RS, a Phytopathogenic Bacterium Associated with Rubus Stunt Disease.</title>
        <authorList>
            <person name="Duckeck D."/>
            <person name="Zubert C."/>
            <person name="Bohm J.W."/>
            <person name="Carminati G."/>
            <person name="Schneider B."/>
            <person name="Kube M."/>
        </authorList>
    </citation>
    <scope>NUCLEOTIDE SEQUENCE [LARGE SCALE GENOMIC DNA]</scope>
    <source>
        <strain evidence="1 2">RS</strain>
    </source>
</reference>
<proteinExistence type="predicted"/>
<dbReference type="Proteomes" id="UP001164727">
    <property type="component" value="Chromosome"/>
</dbReference>